<dbReference type="OrthoDB" id="5584941at2"/>
<dbReference type="InterPro" id="IPR011051">
    <property type="entry name" value="RmlC_Cupin_sf"/>
</dbReference>
<dbReference type="GO" id="GO:0003700">
    <property type="term" value="F:DNA-binding transcription factor activity"/>
    <property type="evidence" value="ECO:0007669"/>
    <property type="project" value="TreeGrafter"/>
</dbReference>
<dbReference type="EMBL" id="CP019607">
    <property type="protein sequence ID" value="AQP50698.1"/>
    <property type="molecule type" value="Genomic_DNA"/>
</dbReference>
<keyword evidence="4" id="KW-1185">Reference proteome</keyword>
<proteinExistence type="predicted"/>
<dbReference type="Proteomes" id="UP000188235">
    <property type="component" value="Chromosome"/>
</dbReference>
<sequence length="189" mass="19735">MTDSSPTGGPVDLIAANLRAERARADLSLSAVARLAGISKSTLSQLEAGQGNPSVETLWAVAVALEIPFARLVAAPRNPLRVVRAGERPAIRAEESNYAAALLAPGGHERRDLYVVSLEPGSPRLSEPHTRGTVEHVVVSAGSVRIGPAGQQVDLLPGDYVTFAGDVAHTAEALEPGSWIVLMMEHPGA</sequence>
<dbReference type="Gene3D" id="1.10.260.40">
    <property type="entry name" value="lambda repressor-like DNA-binding domains"/>
    <property type="match status" value="1"/>
</dbReference>
<organism evidence="3 4">
    <name type="scientific">Tessaracoccus flavescens</name>
    <dbReference type="NCBI Taxonomy" id="399497"/>
    <lineage>
        <taxon>Bacteria</taxon>
        <taxon>Bacillati</taxon>
        <taxon>Actinomycetota</taxon>
        <taxon>Actinomycetes</taxon>
        <taxon>Propionibacteriales</taxon>
        <taxon>Propionibacteriaceae</taxon>
        <taxon>Tessaracoccus</taxon>
    </lineage>
</organism>
<dbReference type="InterPro" id="IPR010982">
    <property type="entry name" value="Lambda_DNA-bd_dom_sf"/>
</dbReference>
<dbReference type="RefSeq" id="WP_077349289.1">
    <property type="nucleotide sequence ID" value="NZ_CP019607.1"/>
</dbReference>
<feature type="domain" description="HTH cro/C1-type" evidence="2">
    <location>
        <begin position="18"/>
        <end position="72"/>
    </location>
</feature>
<dbReference type="Gene3D" id="2.60.120.10">
    <property type="entry name" value="Jelly Rolls"/>
    <property type="match status" value="1"/>
</dbReference>
<dbReference type="InterPro" id="IPR014710">
    <property type="entry name" value="RmlC-like_jellyroll"/>
</dbReference>
<name>A0A1Q2CX49_9ACTN</name>
<dbReference type="Pfam" id="PF01381">
    <property type="entry name" value="HTH_3"/>
    <property type="match status" value="1"/>
</dbReference>
<evidence type="ECO:0000256" key="1">
    <source>
        <dbReference type="ARBA" id="ARBA00023125"/>
    </source>
</evidence>
<dbReference type="GO" id="GO:0003677">
    <property type="term" value="F:DNA binding"/>
    <property type="evidence" value="ECO:0007669"/>
    <property type="project" value="UniProtKB-KW"/>
</dbReference>
<dbReference type="AlphaFoldDB" id="A0A1Q2CX49"/>
<dbReference type="InterPro" id="IPR050807">
    <property type="entry name" value="TransReg_Diox_bact_type"/>
</dbReference>
<accession>A0A1Q2CX49</accession>
<evidence type="ECO:0000313" key="4">
    <source>
        <dbReference type="Proteomes" id="UP000188235"/>
    </source>
</evidence>
<dbReference type="PROSITE" id="PS50943">
    <property type="entry name" value="HTH_CROC1"/>
    <property type="match status" value="1"/>
</dbReference>
<dbReference type="PANTHER" id="PTHR46797:SF1">
    <property type="entry name" value="METHYLPHOSPHONATE SYNTHASE"/>
    <property type="match status" value="1"/>
</dbReference>
<dbReference type="PANTHER" id="PTHR46797">
    <property type="entry name" value="HTH-TYPE TRANSCRIPTIONAL REGULATOR"/>
    <property type="match status" value="1"/>
</dbReference>
<dbReference type="KEGG" id="tfa:BW733_07485"/>
<dbReference type="InterPro" id="IPR001387">
    <property type="entry name" value="Cro/C1-type_HTH"/>
</dbReference>
<dbReference type="GO" id="GO:0005829">
    <property type="term" value="C:cytosol"/>
    <property type="evidence" value="ECO:0007669"/>
    <property type="project" value="TreeGrafter"/>
</dbReference>
<dbReference type="STRING" id="399497.BW733_07485"/>
<evidence type="ECO:0000313" key="3">
    <source>
        <dbReference type="EMBL" id="AQP50698.1"/>
    </source>
</evidence>
<evidence type="ECO:0000259" key="2">
    <source>
        <dbReference type="PROSITE" id="PS50943"/>
    </source>
</evidence>
<dbReference type="SMART" id="SM00530">
    <property type="entry name" value="HTH_XRE"/>
    <property type="match status" value="1"/>
</dbReference>
<dbReference type="CDD" id="cd02209">
    <property type="entry name" value="cupin_XRE_C"/>
    <property type="match status" value="1"/>
</dbReference>
<keyword evidence="1" id="KW-0238">DNA-binding</keyword>
<dbReference type="SUPFAM" id="SSF51182">
    <property type="entry name" value="RmlC-like cupins"/>
    <property type="match status" value="1"/>
</dbReference>
<protein>
    <recommendedName>
        <fullName evidence="2">HTH cro/C1-type domain-containing protein</fullName>
    </recommendedName>
</protein>
<dbReference type="SUPFAM" id="SSF47413">
    <property type="entry name" value="lambda repressor-like DNA-binding domains"/>
    <property type="match status" value="1"/>
</dbReference>
<dbReference type="CDD" id="cd00093">
    <property type="entry name" value="HTH_XRE"/>
    <property type="match status" value="1"/>
</dbReference>
<gene>
    <name evidence="3" type="ORF">BW733_07485</name>
</gene>
<reference evidence="3 4" key="1">
    <citation type="journal article" date="2008" name="Int. J. Syst. Evol. Microbiol.">
        <title>Tessaracoccus flavescens sp. nov., isolated from marine sediment.</title>
        <authorList>
            <person name="Lee D.W."/>
            <person name="Lee S.D."/>
        </authorList>
    </citation>
    <scope>NUCLEOTIDE SEQUENCE [LARGE SCALE GENOMIC DNA]</scope>
    <source>
        <strain evidence="3 4">SST-39T</strain>
    </source>
</reference>